<feature type="region of interest" description="Disordered" evidence="2">
    <location>
        <begin position="1"/>
        <end position="43"/>
    </location>
</feature>
<dbReference type="InterPro" id="IPR020103">
    <property type="entry name" value="PsdUridine_synth_cat_dom_sf"/>
</dbReference>
<dbReference type="InterPro" id="IPR001406">
    <property type="entry name" value="PsdUridine_synth_TruA"/>
</dbReference>
<evidence type="ECO:0000256" key="1">
    <source>
        <dbReference type="ARBA" id="ARBA00023235"/>
    </source>
</evidence>
<evidence type="ECO:0000313" key="4">
    <source>
        <dbReference type="Proteomes" id="UP000472262"/>
    </source>
</evidence>
<dbReference type="GO" id="GO:1990481">
    <property type="term" value="P:mRNA pseudouridine synthesis"/>
    <property type="evidence" value="ECO:0007669"/>
    <property type="project" value="TreeGrafter"/>
</dbReference>
<accession>A0A672N378</accession>
<proteinExistence type="predicted"/>
<dbReference type="InterPro" id="IPR020094">
    <property type="entry name" value="TruA/RsuA/RluB/E/F_N"/>
</dbReference>
<dbReference type="InParanoid" id="A0A672N378"/>
<reference evidence="3" key="1">
    <citation type="submission" date="2025-08" db="UniProtKB">
        <authorList>
            <consortium name="Ensembl"/>
        </authorList>
    </citation>
    <scope>IDENTIFICATION</scope>
</reference>
<dbReference type="GO" id="GO:0005634">
    <property type="term" value="C:nucleus"/>
    <property type="evidence" value="ECO:0007669"/>
    <property type="project" value="TreeGrafter"/>
</dbReference>
<keyword evidence="1" id="KW-0413">Isomerase</keyword>
<organism evidence="3 4">
    <name type="scientific">Sinocyclocheilus grahami</name>
    <name type="common">Dianchi golden-line fish</name>
    <name type="synonym">Barbus grahami</name>
    <dbReference type="NCBI Taxonomy" id="75366"/>
    <lineage>
        <taxon>Eukaryota</taxon>
        <taxon>Metazoa</taxon>
        <taxon>Chordata</taxon>
        <taxon>Craniata</taxon>
        <taxon>Vertebrata</taxon>
        <taxon>Euteleostomi</taxon>
        <taxon>Actinopterygii</taxon>
        <taxon>Neopterygii</taxon>
        <taxon>Teleostei</taxon>
        <taxon>Ostariophysi</taxon>
        <taxon>Cypriniformes</taxon>
        <taxon>Cyprinidae</taxon>
        <taxon>Cyprininae</taxon>
        <taxon>Sinocyclocheilus</taxon>
    </lineage>
</organism>
<dbReference type="GO" id="GO:0003723">
    <property type="term" value="F:RNA binding"/>
    <property type="evidence" value="ECO:0007669"/>
    <property type="project" value="InterPro"/>
</dbReference>
<sequence length="115" mass="13118">MSSKMTEDSSDAQIKALKRPADDTHTETEYEDKKLKTDQDERKYSKKKVALLMAYSGKGYYGMQRNAKNSQFRTIEDELVTALVRAGCIPEGHGDDMKKMSFQRCARTDKVNILT</sequence>
<dbReference type="GO" id="GO:0031119">
    <property type="term" value="P:tRNA pseudouridine synthesis"/>
    <property type="evidence" value="ECO:0007669"/>
    <property type="project" value="UniProtKB-ARBA"/>
</dbReference>
<evidence type="ECO:0000256" key="2">
    <source>
        <dbReference type="SAM" id="MobiDB-lite"/>
    </source>
</evidence>
<feature type="compositionally biased region" description="Basic and acidic residues" evidence="2">
    <location>
        <begin position="19"/>
        <end position="43"/>
    </location>
</feature>
<dbReference type="SUPFAM" id="SSF55120">
    <property type="entry name" value="Pseudouridine synthase"/>
    <property type="match status" value="1"/>
</dbReference>
<dbReference type="Gene3D" id="3.30.70.580">
    <property type="entry name" value="Pseudouridine synthase I, catalytic domain, N-terminal subdomain"/>
    <property type="match status" value="1"/>
</dbReference>
<dbReference type="Ensembl" id="ENSSGRT00000047342.1">
    <property type="protein sequence ID" value="ENSSGRP00000044216.1"/>
    <property type="gene ID" value="ENSSGRG00000023788.1"/>
</dbReference>
<reference evidence="3" key="2">
    <citation type="submission" date="2025-09" db="UniProtKB">
        <authorList>
            <consortium name="Ensembl"/>
        </authorList>
    </citation>
    <scope>IDENTIFICATION</scope>
</reference>
<evidence type="ECO:0000313" key="3">
    <source>
        <dbReference type="Ensembl" id="ENSSGRP00000044216.1"/>
    </source>
</evidence>
<gene>
    <name evidence="3" type="primary">LOC107595703</name>
</gene>
<keyword evidence="4" id="KW-1185">Reference proteome</keyword>
<dbReference type="PANTHER" id="PTHR11142">
    <property type="entry name" value="PSEUDOURIDYLATE SYNTHASE"/>
    <property type="match status" value="1"/>
</dbReference>
<name>A0A672N378_SINGR</name>
<dbReference type="PANTHER" id="PTHR11142:SF4">
    <property type="entry name" value="PSEUDOURIDYLATE SYNTHASE 1 HOMOLOG"/>
    <property type="match status" value="1"/>
</dbReference>
<dbReference type="AlphaFoldDB" id="A0A672N378"/>
<dbReference type="Proteomes" id="UP000472262">
    <property type="component" value="Unassembled WGS sequence"/>
</dbReference>
<protein>
    <submittedName>
        <fullName evidence="3">tRNA pseudouridine synthase A, mitochondrial-like</fullName>
    </submittedName>
</protein>
<dbReference type="GO" id="GO:0009982">
    <property type="term" value="F:pseudouridine synthase activity"/>
    <property type="evidence" value="ECO:0007669"/>
    <property type="project" value="InterPro"/>
</dbReference>